<comment type="subcellular location">
    <subcellularLocation>
        <location evidence="1">Membrane</location>
        <topology evidence="1">Multi-pass membrane protein</topology>
    </subcellularLocation>
</comment>
<feature type="domain" description="EAL" evidence="6">
    <location>
        <begin position="423"/>
        <end position="677"/>
    </location>
</feature>
<evidence type="ECO:0000313" key="8">
    <source>
        <dbReference type="EMBL" id="MCS4557324.1"/>
    </source>
</evidence>
<dbReference type="CDD" id="cd01948">
    <property type="entry name" value="EAL"/>
    <property type="match status" value="1"/>
</dbReference>
<dbReference type="Pfam" id="PF13675">
    <property type="entry name" value="PilJ"/>
    <property type="match status" value="1"/>
</dbReference>
<dbReference type="InterPro" id="IPR043128">
    <property type="entry name" value="Rev_trsase/Diguanyl_cyclase"/>
</dbReference>
<sequence>MHERIYKDSARLRQYWLRGTLTYVLALIIIALLALLSHYLVQSIVDEQEATARVVNLAGRQRMLSQRITLYAGELREASSSELREPLTAEYFDAMSTMSTMHYALMNGSNVLNIPMPTSDKIQQIFSQPPVDLHKKVVNFLSLAESVTDETLTTELRNDAYQQLKVAAHSDILQSLDTLVFQFQADSESAIKQLQQFNRFSLGGLLLTLFLEAFFIFRPLLLSLHRREKEYLTLLQDMDDEIAEKIQFQTFNDPLTELPNRVALLEKIKTYIDIAQQNKNHVIVISIGLDRFKDVNDSLGHDLGDLLLLELAERLRDIATSHRGVVARVAGDEFAIVLEQVDEQLELVQFMRQLSQSIAVPFEQDNTTVQVTASLGLAFYADDGADARSLLMHANQAMRSAKDEGGNCFRFFQSVMTSKMTRRIKLEQELRQALNSSGQLMLFFQPKVALASGQVTGVEALLRWHHPEEGMLSPVEFIPIAEDSGLIQELGDWVIVQSLWQLREWQRQDIFVEMAINVSVKQLLRGNLSDRITSLVEQMEIEPRYVQLEVTESHIMDNMNRIMQQLQTLAKAGFSLAIDDFGTGHSSLARLRDLPFKVLKIDRSFVSNALKESKDQQLVAAIIDIGHSMNKSVIAEGIETIEQQLLLQSLGCDEGQGYLYSRPRPAKQLLGLLQQGKIELNVDVSANDRG</sequence>
<dbReference type="SMART" id="SM00267">
    <property type="entry name" value="GGDEF"/>
    <property type="match status" value="1"/>
</dbReference>
<dbReference type="PANTHER" id="PTHR44757:SF2">
    <property type="entry name" value="BIOFILM ARCHITECTURE MAINTENANCE PROTEIN MBAA"/>
    <property type="match status" value="1"/>
</dbReference>
<dbReference type="SUPFAM" id="SSF55073">
    <property type="entry name" value="Nucleotide cyclase"/>
    <property type="match status" value="1"/>
</dbReference>
<dbReference type="CDD" id="cd01949">
    <property type="entry name" value="GGDEF"/>
    <property type="match status" value="1"/>
</dbReference>
<dbReference type="Pfam" id="PF00563">
    <property type="entry name" value="EAL"/>
    <property type="match status" value="1"/>
</dbReference>
<keyword evidence="9" id="KW-1185">Reference proteome</keyword>
<dbReference type="NCBIfam" id="TIGR00254">
    <property type="entry name" value="GGDEF"/>
    <property type="match status" value="1"/>
</dbReference>
<dbReference type="Pfam" id="PF00990">
    <property type="entry name" value="GGDEF"/>
    <property type="match status" value="1"/>
</dbReference>
<keyword evidence="2 5" id="KW-0812">Transmembrane</keyword>
<organism evidence="8 9">
    <name type="scientific">Shewanella electrica</name>
    <dbReference type="NCBI Taxonomy" id="515560"/>
    <lineage>
        <taxon>Bacteria</taxon>
        <taxon>Pseudomonadati</taxon>
        <taxon>Pseudomonadota</taxon>
        <taxon>Gammaproteobacteria</taxon>
        <taxon>Alteromonadales</taxon>
        <taxon>Shewanellaceae</taxon>
        <taxon>Shewanella</taxon>
    </lineage>
</organism>
<evidence type="ECO:0000313" key="9">
    <source>
        <dbReference type="Proteomes" id="UP001201549"/>
    </source>
</evidence>
<gene>
    <name evidence="8" type="ORF">L9G74_12800</name>
</gene>
<dbReference type="Gene3D" id="3.30.70.270">
    <property type="match status" value="1"/>
</dbReference>
<evidence type="ECO:0000256" key="2">
    <source>
        <dbReference type="ARBA" id="ARBA00022692"/>
    </source>
</evidence>
<dbReference type="PROSITE" id="PS50887">
    <property type="entry name" value="GGDEF"/>
    <property type="match status" value="1"/>
</dbReference>
<comment type="caution">
    <text evidence="8">The sequence shown here is derived from an EMBL/GenBank/DDBJ whole genome shotgun (WGS) entry which is preliminary data.</text>
</comment>
<reference evidence="8 9" key="1">
    <citation type="submission" date="2022-02" db="EMBL/GenBank/DDBJ databases">
        <authorList>
            <person name="Zhuang L."/>
        </authorList>
    </citation>
    <scope>NUCLEOTIDE SEQUENCE [LARGE SCALE GENOMIC DNA]</scope>
    <source>
        <strain evidence="8 9">C32</strain>
    </source>
</reference>
<keyword evidence="3 5" id="KW-1133">Transmembrane helix</keyword>
<dbReference type="InterPro" id="IPR052155">
    <property type="entry name" value="Biofilm_reg_signaling"/>
</dbReference>
<dbReference type="InterPro" id="IPR035919">
    <property type="entry name" value="EAL_sf"/>
</dbReference>
<keyword evidence="4 5" id="KW-0472">Membrane</keyword>
<dbReference type="InterPro" id="IPR029095">
    <property type="entry name" value="NarX-like_N"/>
</dbReference>
<dbReference type="Gene3D" id="3.20.20.450">
    <property type="entry name" value="EAL domain"/>
    <property type="match status" value="1"/>
</dbReference>
<dbReference type="EMBL" id="JAKOGG010000008">
    <property type="protein sequence ID" value="MCS4557324.1"/>
    <property type="molecule type" value="Genomic_DNA"/>
</dbReference>
<dbReference type="PROSITE" id="PS50883">
    <property type="entry name" value="EAL"/>
    <property type="match status" value="1"/>
</dbReference>
<evidence type="ECO:0000259" key="6">
    <source>
        <dbReference type="PROSITE" id="PS50883"/>
    </source>
</evidence>
<evidence type="ECO:0000259" key="7">
    <source>
        <dbReference type="PROSITE" id="PS50887"/>
    </source>
</evidence>
<evidence type="ECO:0000256" key="3">
    <source>
        <dbReference type="ARBA" id="ARBA00022989"/>
    </source>
</evidence>
<evidence type="ECO:0000256" key="5">
    <source>
        <dbReference type="SAM" id="Phobius"/>
    </source>
</evidence>
<dbReference type="InterPro" id="IPR000160">
    <property type="entry name" value="GGDEF_dom"/>
</dbReference>
<dbReference type="SMART" id="SM00052">
    <property type="entry name" value="EAL"/>
    <property type="match status" value="1"/>
</dbReference>
<dbReference type="SUPFAM" id="SSF141868">
    <property type="entry name" value="EAL domain-like"/>
    <property type="match status" value="1"/>
</dbReference>
<feature type="domain" description="GGDEF" evidence="7">
    <location>
        <begin position="280"/>
        <end position="414"/>
    </location>
</feature>
<dbReference type="InterPro" id="IPR001633">
    <property type="entry name" value="EAL_dom"/>
</dbReference>
<accession>A0ABT2FLW1</accession>
<evidence type="ECO:0000256" key="1">
    <source>
        <dbReference type="ARBA" id="ARBA00004141"/>
    </source>
</evidence>
<name>A0ABT2FLW1_9GAMM</name>
<protein>
    <submittedName>
        <fullName evidence="8">EAL domain-containing protein</fullName>
    </submittedName>
</protein>
<proteinExistence type="predicted"/>
<dbReference type="RefSeq" id="WP_238896802.1">
    <property type="nucleotide sequence ID" value="NZ_JAKOGG010000008.1"/>
</dbReference>
<feature type="transmembrane region" description="Helical" evidence="5">
    <location>
        <begin position="21"/>
        <end position="41"/>
    </location>
</feature>
<reference evidence="9" key="2">
    <citation type="submission" date="2023-07" db="EMBL/GenBank/DDBJ databases">
        <title>Shewanella mangrovi sp. nov., an acetaldehyde- degrading bacterium isolated from mangrove sediment.</title>
        <authorList>
            <person name="Liu Y."/>
        </authorList>
    </citation>
    <scope>NUCLEOTIDE SEQUENCE [LARGE SCALE GENOMIC DNA]</scope>
    <source>
        <strain evidence="9">C32</strain>
    </source>
</reference>
<feature type="transmembrane region" description="Helical" evidence="5">
    <location>
        <begin position="200"/>
        <end position="221"/>
    </location>
</feature>
<dbReference type="Proteomes" id="UP001201549">
    <property type="component" value="Unassembled WGS sequence"/>
</dbReference>
<dbReference type="InterPro" id="IPR029787">
    <property type="entry name" value="Nucleotide_cyclase"/>
</dbReference>
<dbReference type="PANTHER" id="PTHR44757">
    <property type="entry name" value="DIGUANYLATE CYCLASE DGCP"/>
    <property type="match status" value="1"/>
</dbReference>
<evidence type="ECO:0000256" key="4">
    <source>
        <dbReference type="ARBA" id="ARBA00023136"/>
    </source>
</evidence>